<dbReference type="Gene3D" id="3.20.20.100">
    <property type="entry name" value="NADP-dependent oxidoreductase domain"/>
    <property type="match status" value="1"/>
</dbReference>
<dbReference type="GO" id="GO:0016491">
    <property type="term" value="F:oxidoreductase activity"/>
    <property type="evidence" value="ECO:0007669"/>
    <property type="project" value="UniProtKB-KW"/>
</dbReference>
<dbReference type="InterPro" id="IPR023210">
    <property type="entry name" value="NADP_OxRdtase_dom"/>
</dbReference>
<dbReference type="AlphaFoldDB" id="A0A9Q5HUK7"/>
<comment type="caution">
    <text evidence="3">The sequence shown here is derived from an EMBL/GenBank/DDBJ whole genome shotgun (WGS) entry which is preliminary data.</text>
</comment>
<dbReference type="Pfam" id="PF00248">
    <property type="entry name" value="Aldo_ket_red"/>
    <property type="match status" value="1"/>
</dbReference>
<evidence type="ECO:0000313" key="4">
    <source>
        <dbReference type="Proteomes" id="UP000757232"/>
    </source>
</evidence>
<feature type="domain" description="NADP-dependent oxidoreductase" evidence="2">
    <location>
        <begin position="58"/>
        <end position="353"/>
    </location>
</feature>
<dbReference type="PANTHER" id="PTHR43625">
    <property type="entry name" value="AFLATOXIN B1 ALDEHYDE REDUCTASE"/>
    <property type="match status" value="1"/>
</dbReference>
<dbReference type="EMBL" id="LNZH02000203">
    <property type="protein sequence ID" value="OCB86278.1"/>
    <property type="molecule type" value="Genomic_DNA"/>
</dbReference>
<dbReference type="PANTHER" id="PTHR43625:SF7">
    <property type="entry name" value="REDUCTASE (YAKC), PUTATIVE (AFU_ORTHOLOGUE AFUA_8G01560)-RELATED"/>
    <property type="match status" value="1"/>
</dbReference>
<organism evidence="3 4">
    <name type="scientific">Sanghuangporus baumii</name>
    <name type="common">Phellinus baumii</name>
    <dbReference type="NCBI Taxonomy" id="108892"/>
    <lineage>
        <taxon>Eukaryota</taxon>
        <taxon>Fungi</taxon>
        <taxon>Dikarya</taxon>
        <taxon>Basidiomycota</taxon>
        <taxon>Agaricomycotina</taxon>
        <taxon>Agaricomycetes</taxon>
        <taxon>Hymenochaetales</taxon>
        <taxon>Hymenochaetaceae</taxon>
        <taxon>Sanghuangporus</taxon>
    </lineage>
</organism>
<keyword evidence="4" id="KW-1185">Reference proteome</keyword>
<reference evidence="3" key="1">
    <citation type="submission" date="2016-06" db="EMBL/GenBank/DDBJ databases">
        <title>Draft Genome sequence of the fungus Inonotus baumii.</title>
        <authorList>
            <person name="Zhu H."/>
            <person name="Lin W."/>
        </authorList>
    </citation>
    <scope>NUCLEOTIDE SEQUENCE</scope>
    <source>
        <strain evidence="3">821</strain>
    </source>
</reference>
<gene>
    <name evidence="3" type="ORF">A7U60_g6590</name>
</gene>
<dbReference type="InterPro" id="IPR050791">
    <property type="entry name" value="Aldo-Keto_reductase"/>
</dbReference>
<dbReference type="InterPro" id="IPR036812">
    <property type="entry name" value="NAD(P)_OxRdtase_dom_sf"/>
</dbReference>
<sequence>MSAIKETVLSDILALPAPSKYVTVKFCVPSSRYSAMSTPSVIDLRSREIGGVKIPSPGFGGMSLSNIYGAANDEESKDLLRHAIKLGLTFWDSADIYGNGHNEELIGSVLAEEDNRSKVFLATKFGHELDPVTRQSSGKIRGDAAYIRQSIEASIKRLGTTPDLYYQHRVDPNVSLEETYGTLEELRKEGKIKFIGISEPSAETLRKAAKIAKIDALQIEYSPWTTDIEKNGILQTARELGIPVVAYSPLGRGFLTGRFKSPEELDPNDRRRIHPRFSQENFIKNLRIVEKLESIASKKKITPAQLALAWVAAQGTDIIPIPGTKSISRLEENWASRDVIFSPEELKELREVIDGFTTSGERYPEQMLKHIGK</sequence>
<evidence type="ECO:0000259" key="2">
    <source>
        <dbReference type="Pfam" id="PF00248"/>
    </source>
</evidence>
<evidence type="ECO:0000256" key="1">
    <source>
        <dbReference type="ARBA" id="ARBA00023002"/>
    </source>
</evidence>
<dbReference type="SUPFAM" id="SSF51430">
    <property type="entry name" value="NAD(P)-linked oxidoreductase"/>
    <property type="match status" value="1"/>
</dbReference>
<accession>A0A9Q5HUK7</accession>
<dbReference type="GO" id="GO:0005737">
    <property type="term" value="C:cytoplasm"/>
    <property type="evidence" value="ECO:0007669"/>
    <property type="project" value="TreeGrafter"/>
</dbReference>
<dbReference type="OrthoDB" id="37537at2759"/>
<protein>
    <submittedName>
        <fullName evidence="3">Aldo/keto reductase</fullName>
    </submittedName>
</protein>
<name>A0A9Q5HUK7_SANBA</name>
<dbReference type="Proteomes" id="UP000757232">
    <property type="component" value="Unassembled WGS sequence"/>
</dbReference>
<dbReference type="CDD" id="cd19076">
    <property type="entry name" value="AKR_AKR13A_13D"/>
    <property type="match status" value="1"/>
</dbReference>
<evidence type="ECO:0000313" key="3">
    <source>
        <dbReference type="EMBL" id="OCB86278.1"/>
    </source>
</evidence>
<proteinExistence type="predicted"/>
<keyword evidence="1" id="KW-0560">Oxidoreductase</keyword>